<dbReference type="Proteomes" id="UP000242329">
    <property type="component" value="Unassembled WGS sequence"/>
</dbReference>
<dbReference type="InterPro" id="IPR006665">
    <property type="entry name" value="OmpA-like"/>
</dbReference>
<dbReference type="EMBL" id="FQWY01000004">
    <property type="protein sequence ID" value="SHG47468.1"/>
    <property type="molecule type" value="Genomic_DNA"/>
</dbReference>
<dbReference type="CDD" id="cd07185">
    <property type="entry name" value="OmpA_C-like"/>
    <property type="match status" value="1"/>
</dbReference>
<evidence type="ECO:0000313" key="11">
    <source>
        <dbReference type="Proteomes" id="UP000242329"/>
    </source>
</evidence>
<feature type="transmembrane region" description="Helical" evidence="8">
    <location>
        <begin position="20"/>
        <end position="40"/>
    </location>
</feature>
<dbReference type="Gene3D" id="3.30.1330.60">
    <property type="entry name" value="OmpA-like domain"/>
    <property type="match status" value="1"/>
</dbReference>
<dbReference type="InterPro" id="IPR025713">
    <property type="entry name" value="MotB-like_N_dom"/>
</dbReference>
<evidence type="ECO:0000256" key="2">
    <source>
        <dbReference type="ARBA" id="ARBA00008914"/>
    </source>
</evidence>
<evidence type="ECO:0000256" key="8">
    <source>
        <dbReference type="SAM" id="Phobius"/>
    </source>
</evidence>
<dbReference type="PROSITE" id="PS51123">
    <property type="entry name" value="OMPA_2"/>
    <property type="match status" value="1"/>
</dbReference>
<evidence type="ECO:0000256" key="6">
    <source>
        <dbReference type="ARBA" id="ARBA00023136"/>
    </source>
</evidence>
<evidence type="ECO:0000256" key="1">
    <source>
        <dbReference type="ARBA" id="ARBA00004162"/>
    </source>
</evidence>
<name>A0A1M5K3T4_9FIRM</name>
<evidence type="ECO:0000256" key="5">
    <source>
        <dbReference type="ARBA" id="ARBA00022989"/>
    </source>
</evidence>
<dbReference type="Pfam" id="PF00691">
    <property type="entry name" value="OmpA"/>
    <property type="match status" value="1"/>
</dbReference>
<keyword evidence="3" id="KW-1003">Cell membrane</keyword>
<dbReference type="RefSeq" id="WP_073089194.1">
    <property type="nucleotide sequence ID" value="NZ_FQWY01000004.1"/>
</dbReference>
<evidence type="ECO:0000259" key="9">
    <source>
        <dbReference type="PROSITE" id="PS51123"/>
    </source>
</evidence>
<keyword evidence="5 8" id="KW-1133">Transmembrane helix</keyword>
<dbReference type="PANTHER" id="PTHR30329:SF21">
    <property type="entry name" value="LIPOPROTEIN YIAD-RELATED"/>
    <property type="match status" value="1"/>
</dbReference>
<reference evidence="11" key="1">
    <citation type="submission" date="2016-11" db="EMBL/GenBank/DDBJ databases">
        <authorList>
            <person name="Varghese N."/>
            <person name="Submissions S."/>
        </authorList>
    </citation>
    <scope>NUCLEOTIDE SEQUENCE [LARGE SCALE GENOMIC DNA]</scope>
    <source>
        <strain evidence="11">DSM 11003</strain>
    </source>
</reference>
<comment type="subcellular location">
    <subcellularLocation>
        <location evidence="1">Cell membrane</location>
        <topology evidence="1">Single-pass membrane protein</topology>
    </subcellularLocation>
</comment>
<dbReference type="AlphaFoldDB" id="A0A1M5K3T4"/>
<evidence type="ECO:0000256" key="3">
    <source>
        <dbReference type="ARBA" id="ARBA00022475"/>
    </source>
</evidence>
<dbReference type="PANTHER" id="PTHR30329">
    <property type="entry name" value="STATOR ELEMENT OF FLAGELLAR MOTOR COMPLEX"/>
    <property type="match status" value="1"/>
</dbReference>
<protein>
    <submittedName>
        <fullName evidence="10">Chemotaxis protein MotB</fullName>
    </submittedName>
</protein>
<evidence type="ECO:0000313" key="10">
    <source>
        <dbReference type="EMBL" id="SHG47468.1"/>
    </source>
</evidence>
<dbReference type="SUPFAM" id="SSF103088">
    <property type="entry name" value="OmpA-like"/>
    <property type="match status" value="1"/>
</dbReference>
<proteinExistence type="inferred from homology"/>
<comment type="similarity">
    <text evidence="2">Belongs to the MotB family.</text>
</comment>
<keyword evidence="4 8" id="KW-0812">Transmembrane</keyword>
<dbReference type="InterPro" id="IPR036737">
    <property type="entry name" value="OmpA-like_sf"/>
</dbReference>
<accession>A0A1M5K3T4</accession>
<dbReference type="STRING" id="1123382.SAMN02745221_00279"/>
<dbReference type="GO" id="GO:0005886">
    <property type="term" value="C:plasma membrane"/>
    <property type="evidence" value="ECO:0007669"/>
    <property type="project" value="UniProtKB-SubCell"/>
</dbReference>
<feature type="domain" description="OmpA-like" evidence="9">
    <location>
        <begin position="118"/>
        <end position="239"/>
    </location>
</feature>
<sequence length="249" mass="28315">MAKRHKKHEGHIDETWLIPYADMLTLLLALFIVLFAMSQVDQQKFEEFKRMLQSLFAGGPGIMTTGKALIDEGEKPNTENPPTQSLIETQKLEQYKEALDRYFKEQGIEALVTTTVNEKGLQIIIRDVALFDSGKADIKPEAMPILRDLSVILASLDNNIEVSGHTDNLPINTPQFPSNWELSTQRALNVMKFLLQNPDLDPARFSVVGYGEYRPIANNATVQGRAMNRRVEILLLRKYKIEDINLNFQ</sequence>
<evidence type="ECO:0000256" key="7">
    <source>
        <dbReference type="PROSITE-ProRule" id="PRU00473"/>
    </source>
</evidence>
<organism evidence="10 11">
    <name type="scientific">Thermosyntropha lipolytica DSM 11003</name>
    <dbReference type="NCBI Taxonomy" id="1123382"/>
    <lineage>
        <taxon>Bacteria</taxon>
        <taxon>Bacillati</taxon>
        <taxon>Bacillota</taxon>
        <taxon>Clostridia</taxon>
        <taxon>Eubacteriales</taxon>
        <taxon>Syntrophomonadaceae</taxon>
        <taxon>Thermosyntropha</taxon>
    </lineage>
</organism>
<gene>
    <name evidence="10" type="ORF">SAMN02745221_00279</name>
</gene>
<dbReference type="InterPro" id="IPR050330">
    <property type="entry name" value="Bact_OuterMem_StrucFunc"/>
</dbReference>
<evidence type="ECO:0000256" key="4">
    <source>
        <dbReference type="ARBA" id="ARBA00022692"/>
    </source>
</evidence>
<dbReference type="OrthoDB" id="9815217at2"/>
<dbReference type="Pfam" id="PF13677">
    <property type="entry name" value="MotB_plug"/>
    <property type="match status" value="1"/>
</dbReference>
<keyword evidence="6 7" id="KW-0472">Membrane</keyword>
<keyword evidence="11" id="KW-1185">Reference proteome</keyword>